<dbReference type="InterPro" id="IPR036390">
    <property type="entry name" value="WH_DNA-bd_sf"/>
</dbReference>
<evidence type="ECO:0000259" key="4">
    <source>
        <dbReference type="PROSITE" id="PS50949"/>
    </source>
</evidence>
<dbReference type="GO" id="GO:0003677">
    <property type="term" value="F:DNA binding"/>
    <property type="evidence" value="ECO:0007669"/>
    <property type="project" value="UniProtKB-KW"/>
</dbReference>
<evidence type="ECO:0000256" key="3">
    <source>
        <dbReference type="ARBA" id="ARBA00023163"/>
    </source>
</evidence>
<dbReference type="CDD" id="cd07377">
    <property type="entry name" value="WHTH_GntR"/>
    <property type="match status" value="1"/>
</dbReference>
<dbReference type="EMBL" id="VUNJ01000004">
    <property type="protein sequence ID" value="MST91335.1"/>
    <property type="molecule type" value="Genomic_DNA"/>
</dbReference>
<reference evidence="5 6" key="1">
    <citation type="submission" date="2019-08" db="EMBL/GenBank/DDBJ databases">
        <title>In-depth cultivation of the pig gut microbiome towards novel bacterial diversity and tailored functional studies.</title>
        <authorList>
            <person name="Wylensek D."/>
            <person name="Hitch T.C.A."/>
            <person name="Clavel T."/>
        </authorList>
    </citation>
    <scope>NUCLEOTIDE SEQUENCE [LARGE SCALE GENOMIC DNA]</scope>
    <source>
        <strain evidence="5 6">WCA3-601-WT-6J</strain>
    </source>
</reference>
<dbReference type="Gene3D" id="1.10.10.10">
    <property type="entry name" value="Winged helix-like DNA-binding domain superfamily/Winged helix DNA-binding domain"/>
    <property type="match status" value="1"/>
</dbReference>
<dbReference type="PROSITE" id="PS50949">
    <property type="entry name" value="HTH_GNTR"/>
    <property type="match status" value="1"/>
</dbReference>
<comment type="caution">
    <text evidence="5">The sequence shown here is derived from an EMBL/GenBank/DDBJ whole genome shotgun (WGS) entry which is preliminary data.</text>
</comment>
<dbReference type="Pfam" id="PF00392">
    <property type="entry name" value="GntR"/>
    <property type="match status" value="1"/>
</dbReference>
<dbReference type="InterPro" id="IPR036388">
    <property type="entry name" value="WH-like_DNA-bd_sf"/>
</dbReference>
<organism evidence="5 6">
    <name type="scientific">Ruthenibacterium lactatiformans</name>
    <dbReference type="NCBI Taxonomy" id="1550024"/>
    <lineage>
        <taxon>Bacteria</taxon>
        <taxon>Bacillati</taxon>
        <taxon>Bacillota</taxon>
        <taxon>Clostridia</taxon>
        <taxon>Eubacteriales</taxon>
        <taxon>Oscillospiraceae</taxon>
        <taxon>Ruthenibacterium</taxon>
    </lineage>
</organism>
<evidence type="ECO:0000313" key="5">
    <source>
        <dbReference type="EMBL" id="MST91335.1"/>
    </source>
</evidence>
<gene>
    <name evidence="5" type="ORF">FYJ76_05190</name>
</gene>
<dbReference type="PANTHER" id="PTHR38445:SF7">
    <property type="entry name" value="GNTR-FAMILY TRANSCRIPTIONAL REGULATOR"/>
    <property type="match status" value="1"/>
</dbReference>
<dbReference type="SUPFAM" id="SSF46785">
    <property type="entry name" value="Winged helix' DNA-binding domain"/>
    <property type="match status" value="1"/>
</dbReference>
<name>A0A6I2U8U0_9FIRM</name>
<dbReference type="RefSeq" id="WP_154521970.1">
    <property type="nucleotide sequence ID" value="NZ_VUNJ01000004.1"/>
</dbReference>
<dbReference type="InterPro" id="IPR000524">
    <property type="entry name" value="Tscrpt_reg_HTH_GntR"/>
</dbReference>
<dbReference type="GO" id="GO:0003700">
    <property type="term" value="F:DNA-binding transcription factor activity"/>
    <property type="evidence" value="ECO:0007669"/>
    <property type="project" value="InterPro"/>
</dbReference>
<keyword evidence="2" id="KW-0238">DNA-binding</keyword>
<dbReference type="AlphaFoldDB" id="A0A6I2U8U0"/>
<accession>A0A6I2U8U0</accession>
<evidence type="ECO:0000256" key="1">
    <source>
        <dbReference type="ARBA" id="ARBA00023015"/>
    </source>
</evidence>
<protein>
    <submittedName>
        <fullName evidence="5">GntR family transcriptional regulator</fullName>
    </submittedName>
</protein>
<dbReference type="PANTHER" id="PTHR38445">
    <property type="entry name" value="HTH-TYPE TRANSCRIPTIONAL REPRESSOR YTRA"/>
    <property type="match status" value="1"/>
</dbReference>
<keyword evidence="3" id="KW-0804">Transcription</keyword>
<dbReference type="SMART" id="SM00345">
    <property type="entry name" value="HTH_GNTR"/>
    <property type="match status" value="1"/>
</dbReference>
<evidence type="ECO:0000313" key="6">
    <source>
        <dbReference type="Proteomes" id="UP000431913"/>
    </source>
</evidence>
<feature type="domain" description="HTH gntR-type" evidence="4">
    <location>
        <begin position="11"/>
        <end position="79"/>
    </location>
</feature>
<keyword evidence="1" id="KW-0805">Transcription regulation</keyword>
<evidence type="ECO:0000256" key="2">
    <source>
        <dbReference type="ARBA" id="ARBA00023125"/>
    </source>
</evidence>
<proteinExistence type="predicted"/>
<sequence length="124" mass="14042">MNVIVSNSSDVPLYVQIKEQIKGAILKGELEDGELLPSIRNFANDVQVSVLTIRRVYEELEKEGFAVSQAGRGTFVSMGNLELLRDSKRRIIEQDLQKAVHNAKLFDIAKDDLYAMLDILYQED</sequence>
<dbReference type="Proteomes" id="UP000431913">
    <property type="component" value="Unassembled WGS sequence"/>
</dbReference>